<dbReference type="Proteomes" id="UP001176961">
    <property type="component" value="Unassembled WGS sequence"/>
</dbReference>
<reference evidence="7" key="1">
    <citation type="submission" date="2023-07" db="EMBL/GenBank/DDBJ databases">
        <authorList>
            <consortium name="CYATHOMIX"/>
        </authorList>
    </citation>
    <scope>NUCLEOTIDE SEQUENCE</scope>
    <source>
        <strain evidence="7">N/A</strain>
    </source>
</reference>
<feature type="transmembrane region" description="Helical" evidence="6">
    <location>
        <begin position="299"/>
        <end position="318"/>
    </location>
</feature>
<protein>
    <submittedName>
        <fullName evidence="7">Uncharacterized protein</fullName>
    </submittedName>
</protein>
<evidence type="ECO:0000256" key="6">
    <source>
        <dbReference type="SAM" id="Phobius"/>
    </source>
</evidence>
<comment type="subcellular location">
    <subcellularLocation>
        <location evidence="1">Membrane</location>
        <topology evidence="1">Multi-pass membrane protein</topology>
    </subcellularLocation>
</comment>
<keyword evidence="4 6" id="KW-0472">Membrane</keyword>
<feature type="transmembrane region" description="Helical" evidence="6">
    <location>
        <begin position="428"/>
        <end position="445"/>
    </location>
</feature>
<feature type="transmembrane region" description="Helical" evidence="6">
    <location>
        <begin position="347"/>
        <end position="370"/>
    </location>
</feature>
<dbReference type="GO" id="GO:0030424">
    <property type="term" value="C:axon"/>
    <property type="evidence" value="ECO:0007669"/>
    <property type="project" value="TreeGrafter"/>
</dbReference>
<dbReference type="InterPro" id="IPR013604">
    <property type="entry name" value="7TM_chemorcpt"/>
</dbReference>
<dbReference type="GO" id="GO:0016020">
    <property type="term" value="C:membrane"/>
    <property type="evidence" value="ECO:0007669"/>
    <property type="project" value="UniProtKB-SubCell"/>
</dbReference>
<feature type="transmembrane region" description="Helical" evidence="6">
    <location>
        <begin position="227"/>
        <end position="248"/>
    </location>
</feature>
<dbReference type="PANTHER" id="PTHR21143">
    <property type="entry name" value="INVERTEBRATE GUSTATORY RECEPTOR"/>
    <property type="match status" value="1"/>
</dbReference>
<feature type="transmembrane region" description="Helical" evidence="6">
    <location>
        <begin position="133"/>
        <end position="157"/>
    </location>
</feature>
<dbReference type="PANTHER" id="PTHR21143:SF121">
    <property type="entry name" value="GUSTATORY AND ODORANT RECEPTOR 21A"/>
    <property type="match status" value="1"/>
</dbReference>
<evidence type="ECO:0000256" key="4">
    <source>
        <dbReference type="ARBA" id="ARBA00023136"/>
    </source>
</evidence>
<name>A0AA36DM38_CYLNA</name>
<accession>A0AA36DM38</accession>
<keyword evidence="3 6" id="KW-1133">Transmembrane helix</keyword>
<evidence type="ECO:0000256" key="3">
    <source>
        <dbReference type="ARBA" id="ARBA00022989"/>
    </source>
</evidence>
<sequence length="473" mass="54626">MYPFKQMSVGEDVIYDSENIPNGLTTDTLLSKDSKDVELNGRSVDAERQSLRSGTYCKSACVSQSLSPVFFTLQVLALFPNPNSKRKHRWRRITRLVFMLNFSALALLFNTYLLSKNLWLITAYQERFGLMHASTVSCIITGIKPMINIFIIGLFATRVRQHLRLIKTLDGIDACFRNAFSLTPPVRCYSAVFFAVIALFTALPFTFRVFEFIYTDQKFGTSVIQDTSFIIVPVLTLWNLIPLLYYDLYNRIVRFYIRTLIKSMNMEHRKRRFSLKFYYDQFLRITNVQEEVGRLFNPFILFSLAWSILVLCLTIYFITQPHSSLLQPITPEQITVPEIRRRLTRSVHFTICWAGLQVVVALMHICLICYTGMSTNETTRGITNAVLRIVPATNADLDRYQLTCFVSKMSTQFMWGMTVWRAFPLERTTFFTLVSVIVTYAFLLLKLKENPAMTPIIRSFVIHNGTALTTPKP</sequence>
<evidence type="ECO:0000313" key="8">
    <source>
        <dbReference type="Proteomes" id="UP001176961"/>
    </source>
</evidence>
<dbReference type="GO" id="GO:0050909">
    <property type="term" value="P:sensory perception of taste"/>
    <property type="evidence" value="ECO:0007669"/>
    <property type="project" value="InterPro"/>
</dbReference>
<comment type="caution">
    <text evidence="7">The sequence shown here is derived from an EMBL/GenBank/DDBJ whole genome shotgun (WGS) entry which is preliminary data.</text>
</comment>
<dbReference type="GO" id="GO:0030425">
    <property type="term" value="C:dendrite"/>
    <property type="evidence" value="ECO:0007669"/>
    <property type="project" value="TreeGrafter"/>
</dbReference>
<dbReference type="EMBL" id="CATQJL010000001">
    <property type="protein sequence ID" value="CAJ0589610.1"/>
    <property type="molecule type" value="Genomic_DNA"/>
</dbReference>
<evidence type="ECO:0000256" key="2">
    <source>
        <dbReference type="ARBA" id="ARBA00022692"/>
    </source>
</evidence>
<feature type="transmembrane region" description="Helical" evidence="6">
    <location>
        <begin position="93"/>
        <end position="113"/>
    </location>
</feature>
<feature type="transmembrane region" description="Helical" evidence="6">
    <location>
        <begin position="186"/>
        <end position="207"/>
    </location>
</feature>
<keyword evidence="2 6" id="KW-0812">Transmembrane</keyword>
<dbReference type="GO" id="GO:0043025">
    <property type="term" value="C:neuronal cell body"/>
    <property type="evidence" value="ECO:0007669"/>
    <property type="project" value="TreeGrafter"/>
</dbReference>
<keyword evidence="5" id="KW-0675">Receptor</keyword>
<evidence type="ECO:0000313" key="7">
    <source>
        <dbReference type="EMBL" id="CAJ0589610.1"/>
    </source>
</evidence>
<evidence type="ECO:0000256" key="5">
    <source>
        <dbReference type="ARBA" id="ARBA00023170"/>
    </source>
</evidence>
<organism evidence="7 8">
    <name type="scientific">Cylicocyclus nassatus</name>
    <name type="common">Nematode worm</name>
    <dbReference type="NCBI Taxonomy" id="53992"/>
    <lineage>
        <taxon>Eukaryota</taxon>
        <taxon>Metazoa</taxon>
        <taxon>Ecdysozoa</taxon>
        <taxon>Nematoda</taxon>
        <taxon>Chromadorea</taxon>
        <taxon>Rhabditida</taxon>
        <taxon>Rhabditina</taxon>
        <taxon>Rhabditomorpha</taxon>
        <taxon>Strongyloidea</taxon>
        <taxon>Strongylidae</taxon>
        <taxon>Cylicocyclus</taxon>
    </lineage>
</organism>
<evidence type="ECO:0000256" key="1">
    <source>
        <dbReference type="ARBA" id="ARBA00004141"/>
    </source>
</evidence>
<dbReference type="Pfam" id="PF08395">
    <property type="entry name" value="7tm_7"/>
    <property type="match status" value="1"/>
</dbReference>
<proteinExistence type="predicted"/>
<gene>
    <name evidence="7" type="ORF">CYNAS_LOCUS1593</name>
</gene>
<keyword evidence="8" id="KW-1185">Reference proteome</keyword>
<dbReference type="AlphaFoldDB" id="A0AA36DM38"/>